<feature type="non-terminal residue" evidence="1">
    <location>
        <position position="28"/>
    </location>
</feature>
<dbReference type="AlphaFoldDB" id="A0A392U2F7"/>
<dbReference type="Proteomes" id="UP000265520">
    <property type="component" value="Unassembled WGS sequence"/>
</dbReference>
<evidence type="ECO:0000313" key="1">
    <source>
        <dbReference type="EMBL" id="MCI67579.1"/>
    </source>
</evidence>
<comment type="caution">
    <text evidence="1">The sequence shown here is derived from an EMBL/GenBank/DDBJ whole genome shotgun (WGS) entry which is preliminary data.</text>
</comment>
<reference evidence="1 2" key="1">
    <citation type="journal article" date="2018" name="Front. Plant Sci.">
        <title>Red Clover (Trifolium pratense) and Zigzag Clover (T. medium) - A Picture of Genomic Similarities and Differences.</title>
        <authorList>
            <person name="Dluhosova J."/>
            <person name="Istvanek J."/>
            <person name="Nedelnik J."/>
            <person name="Repkova J."/>
        </authorList>
    </citation>
    <scope>NUCLEOTIDE SEQUENCE [LARGE SCALE GENOMIC DNA]</scope>
    <source>
        <strain evidence="2">cv. 10/8</strain>
        <tissue evidence="1">Leaf</tissue>
    </source>
</reference>
<keyword evidence="2" id="KW-1185">Reference proteome</keyword>
<dbReference type="EMBL" id="LXQA010719913">
    <property type="protein sequence ID" value="MCI67579.1"/>
    <property type="molecule type" value="Genomic_DNA"/>
</dbReference>
<proteinExistence type="predicted"/>
<name>A0A392U2F7_9FABA</name>
<organism evidence="1 2">
    <name type="scientific">Trifolium medium</name>
    <dbReference type="NCBI Taxonomy" id="97028"/>
    <lineage>
        <taxon>Eukaryota</taxon>
        <taxon>Viridiplantae</taxon>
        <taxon>Streptophyta</taxon>
        <taxon>Embryophyta</taxon>
        <taxon>Tracheophyta</taxon>
        <taxon>Spermatophyta</taxon>
        <taxon>Magnoliopsida</taxon>
        <taxon>eudicotyledons</taxon>
        <taxon>Gunneridae</taxon>
        <taxon>Pentapetalae</taxon>
        <taxon>rosids</taxon>
        <taxon>fabids</taxon>
        <taxon>Fabales</taxon>
        <taxon>Fabaceae</taxon>
        <taxon>Papilionoideae</taxon>
        <taxon>50 kb inversion clade</taxon>
        <taxon>NPAAA clade</taxon>
        <taxon>Hologalegina</taxon>
        <taxon>IRL clade</taxon>
        <taxon>Trifolieae</taxon>
        <taxon>Trifolium</taxon>
    </lineage>
</organism>
<protein>
    <submittedName>
        <fullName evidence="1">Uncharacterized protein</fullName>
    </submittedName>
</protein>
<sequence>MLKVELVMRLSWAGAHDEVELDLRKWSS</sequence>
<evidence type="ECO:0000313" key="2">
    <source>
        <dbReference type="Proteomes" id="UP000265520"/>
    </source>
</evidence>
<accession>A0A392U2F7</accession>